<evidence type="ECO:0000256" key="7">
    <source>
        <dbReference type="ARBA" id="ARBA00023180"/>
    </source>
</evidence>
<accession>A0A2S2PVY2</accession>
<keyword evidence="7" id="KW-0325">Glycoprotein</keyword>
<evidence type="ECO:0000256" key="6">
    <source>
        <dbReference type="ARBA" id="ARBA00023157"/>
    </source>
</evidence>
<dbReference type="EC" id="3.1.3.2" evidence="3"/>
<keyword evidence="6" id="KW-1015">Disulfide bond</keyword>
<dbReference type="InterPro" id="IPR000560">
    <property type="entry name" value="His_Pase_clade-2"/>
</dbReference>
<organism evidence="9">
    <name type="scientific">Sipha flava</name>
    <name type="common">yellow sugarcane aphid</name>
    <dbReference type="NCBI Taxonomy" id="143950"/>
    <lineage>
        <taxon>Eukaryota</taxon>
        <taxon>Metazoa</taxon>
        <taxon>Ecdysozoa</taxon>
        <taxon>Arthropoda</taxon>
        <taxon>Hexapoda</taxon>
        <taxon>Insecta</taxon>
        <taxon>Pterygota</taxon>
        <taxon>Neoptera</taxon>
        <taxon>Paraneoptera</taxon>
        <taxon>Hemiptera</taxon>
        <taxon>Sternorrhyncha</taxon>
        <taxon>Aphidomorpha</taxon>
        <taxon>Aphidoidea</taxon>
        <taxon>Aphididae</taxon>
        <taxon>Sipha</taxon>
    </lineage>
</organism>
<dbReference type="SUPFAM" id="SSF53254">
    <property type="entry name" value="Phosphoglycerate mutase-like"/>
    <property type="match status" value="1"/>
</dbReference>
<evidence type="ECO:0000256" key="5">
    <source>
        <dbReference type="ARBA" id="ARBA00022801"/>
    </source>
</evidence>
<comment type="similarity">
    <text evidence="2">Belongs to the histidine acid phosphatase family.</text>
</comment>
<dbReference type="PANTHER" id="PTHR11567:SF211">
    <property type="entry name" value="PROSTATIC ACID PHOSPHATASE"/>
    <property type="match status" value="1"/>
</dbReference>
<keyword evidence="5" id="KW-0378">Hydrolase</keyword>
<evidence type="ECO:0000256" key="8">
    <source>
        <dbReference type="SAM" id="Phobius"/>
    </source>
</evidence>
<proteinExistence type="inferred from homology"/>
<evidence type="ECO:0000313" key="9">
    <source>
        <dbReference type="EMBL" id="MBY69553.1"/>
    </source>
</evidence>
<sequence>MRRQYQTIEMYRIIAALICICNVGNIVSVDPLAEEYGKLVFSSLLYRHGDRSIENTYPMDPYANKSYWPMGFGQLTLTGIEEHYELGVWLRKRYSGWLPEVYSTEDIYIRSSDYDRTIMSAEANLDGLYPPVEPKKWNQLIPIHTVPKLQDNVLAMSEACPLYSQELEKIQNDEDVQSFYAQFSSVIKYIFNNAGATMEEKSKPIYFITTVFQALTIESKFNYTLPDWTKRIFPEPLTTIAIKNYELSTHNNIMKRLKCGPLLKDIVTHMNEKKHGSLNPNRKLWIYSGHDTTIYSLLNTMGINNNLLVPYAAVLMIELRLNNTGNYVVTVSYRNTSIHDPYLLQVPGCDSVACDLDQLTEVLIPFIPNDWDTECKINVKNNTSELLIFFLGVISAIVIILILYAIANKRILHYGKRSYYYTF</sequence>
<keyword evidence="8" id="KW-1133">Transmembrane helix</keyword>
<dbReference type="AlphaFoldDB" id="A0A2S2PVY2"/>
<keyword evidence="8" id="KW-0812">Transmembrane</keyword>
<dbReference type="InterPro" id="IPR050645">
    <property type="entry name" value="Histidine_acid_phosphatase"/>
</dbReference>
<dbReference type="EMBL" id="GGMS01000350">
    <property type="protein sequence ID" value="MBY69553.1"/>
    <property type="molecule type" value="Transcribed_RNA"/>
</dbReference>
<dbReference type="Pfam" id="PF00328">
    <property type="entry name" value="His_Phos_2"/>
    <property type="match status" value="1"/>
</dbReference>
<reference evidence="9" key="1">
    <citation type="submission" date="2018-04" db="EMBL/GenBank/DDBJ databases">
        <title>Transcriptome assembly of Sipha flava.</title>
        <authorList>
            <person name="Scully E.D."/>
            <person name="Geib S.M."/>
            <person name="Palmer N.A."/>
            <person name="Koch K."/>
            <person name="Bradshaw J."/>
            <person name="Heng-Moss T."/>
            <person name="Sarath G."/>
        </authorList>
    </citation>
    <scope>NUCLEOTIDE SEQUENCE</scope>
</reference>
<keyword evidence="10" id="KW-1185">Reference proteome</keyword>
<dbReference type="RefSeq" id="XP_025418524.1">
    <property type="nucleotide sequence ID" value="XM_025562739.1"/>
</dbReference>
<reference evidence="11" key="2">
    <citation type="submission" date="2025-04" db="UniProtKB">
        <authorList>
            <consortium name="RefSeq"/>
        </authorList>
    </citation>
    <scope>IDENTIFICATION</scope>
    <source>
        <tissue evidence="11">Whole body</tissue>
    </source>
</reference>
<evidence type="ECO:0000313" key="10">
    <source>
        <dbReference type="Proteomes" id="UP000694846"/>
    </source>
</evidence>
<evidence type="ECO:0000256" key="1">
    <source>
        <dbReference type="ARBA" id="ARBA00000032"/>
    </source>
</evidence>
<evidence type="ECO:0000256" key="4">
    <source>
        <dbReference type="ARBA" id="ARBA00022729"/>
    </source>
</evidence>
<dbReference type="InterPro" id="IPR029033">
    <property type="entry name" value="His_PPase_superfam"/>
</dbReference>
<evidence type="ECO:0000256" key="3">
    <source>
        <dbReference type="ARBA" id="ARBA00012646"/>
    </source>
</evidence>
<comment type="catalytic activity">
    <reaction evidence="1">
        <text>a phosphate monoester + H2O = an alcohol + phosphate</text>
        <dbReference type="Rhea" id="RHEA:15017"/>
        <dbReference type="ChEBI" id="CHEBI:15377"/>
        <dbReference type="ChEBI" id="CHEBI:30879"/>
        <dbReference type="ChEBI" id="CHEBI:43474"/>
        <dbReference type="ChEBI" id="CHEBI:67140"/>
        <dbReference type="EC" id="3.1.3.2"/>
    </reaction>
</comment>
<feature type="transmembrane region" description="Helical" evidence="8">
    <location>
        <begin position="386"/>
        <end position="407"/>
    </location>
</feature>
<evidence type="ECO:0000313" key="11">
    <source>
        <dbReference type="RefSeq" id="XP_025418524.1"/>
    </source>
</evidence>
<protein>
    <recommendedName>
        <fullName evidence="3">acid phosphatase</fullName>
        <ecNumber evidence="3">3.1.3.2</ecNumber>
    </recommendedName>
</protein>
<dbReference type="Gene3D" id="3.40.50.1240">
    <property type="entry name" value="Phosphoglycerate mutase-like"/>
    <property type="match status" value="1"/>
</dbReference>
<gene>
    <name evidence="9" type="primary">acp2_0</name>
    <name evidence="11" type="synonym">LOC112689172</name>
    <name evidence="9" type="ORF">g.120286</name>
</gene>
<dbReference type="OrthoDB" id="10257284at2759"/>
<dbReference type="CDD" id="cd07061">
    <property type="entry name" value="HP_HAP_like"/>
    <property type="match status" value="1"/>
</dbReference>
<dbReference type="Proteomes" id="UP000694846">
    <property type="component" value="Unplaced"/>
</dbReference>
<keyword evidence="8" id="KW-0472">Membrane</keyword>
<dbReference type="PANTHER" id="PTHR11567">
    <property type="entry name" value="ACID PHOSPHATASE-RELATED"/>
    <property type="match status" value="1"/>
</dbReference>
<keyword evidence="4" id="KW-0732">Signal</keyword>
<dbReference type="PROSITE" id="PS00778">
    <property type="entry name" value="HIS_ACID_PHOSPHAT_2"/>
    <property type="match status" value="1"/>
</dbReference>
<name>A0A2S2PVY2_9HEMI</name>
<dbReference type="GO" id="GO:0003993">
    <property type="term" value="F:acid phosphatase activity"/>
    <property type="evidence" value="ECO:0007669"/>
    <property type="project" value="UniProtKB-EC"/>
</dbReference>
<evidence type="ECO:0000256" key="2">
    <source>
        <dbReference type="ARBA" id="ARBA00005375"/>
    </source>
</evidence>
<dbReference type="InterPro" id="IPR033379">
    <property type="entry name" value="Acid_Pase_AS"/>
</dbReference>